<keyword evidence="2" id="KW-1185">Reference proteome</keyword>
<accession>A0ABS2WE28</accession>
<sequence>MSKIQGGTFKEGFIASAFAASLKNINRDIWGTELKNRPYRVLTAAAIGGTTSVLGGGKFTNGAASAAFTQMFNAEATMEKERAKFKAGFEISKGPLKGAVSVNDSGDLSATGAYSALSMDSTGQASAAVGNANASYNIIDDLKSFGGDVLKFFTLKGNSDGNVEFGGHAGSKSLGFKIEASFEVAPYAILEQSEVGQDLNYKKREQRINCAVNGDRNC</sequence>
<dbReference type="EMBL" id="JAFFZP010000068">
    <property type="protein sequence ID" value="MBN0989876.1"/>
    <property type="molecule type" value="Genomic_DNA"/>
</dbReference>
<dbReference type="RefSeq" id="WP_205212483.1">
    <property type="nucleotide sequence ID" value="NZ_JAFFZO010000069.1"/>
</dbReference>
<name>A0ABS2WE28_9GAMM</name>
<comment type="caution">
    <text evidence="1">The sequence shown here is derived from an EMBL/GenBank/DDBJ whole genome shotgun (WGS) entry which is preliminary data.</text>
</comment>
<gene>
    <name evidence="1" type="ORF">JW498_21160</name>
</gene>
<reference evidence="1 2" key="1">
    <citation type="submission" date="2021-02" db="EMBL/GenBank/DDBJ databases">
        <title>A novel species of genus Amphritea isolated from a fishpond in China.</title>
        <authorList>
            <person name="Lu H."/>
        </authorList>
    </citation>
    <scope>NUCLEOTIDE SEQUENCE [LARGE SCALE GENOMIC DNA]</scope>
    <source>
        <strain evidence="1 2">RP18W</strain>
    </source>
</reference>
<proteinExistence type="predicted"/>
<organism evidence="1 2">
    <name type="scientific">Amphritea pacifica</name>
    <dbReference type="NCBI Taxonomy" id="2811233"/>
    <lineage>
        <taxon>Bacteria</taxon>
        <taxon>Pseudomonadati</taxon>
        <taxon>Pseudomonadota</taxon>
        <taxon>Gammaproteobacteria</taxon>
        <taxon>Oceanospirillales</taxon>
        <taxon>Oceanospirillaceae</taxon>
        <taxon>Amphritea</taxon>
    </lineage>
</organism>
<evidence type="ECO:0000313" key="1">
    <source>
        <dbReference type="EMBL" id="MBN0989876.1"/>
    </source>
</evidence>
<evidence type="ECO:0000313" key="2">
    <source>
        <dbReference type="Proteomes" id="UP000760472"/>
    </source>
</evidence>
<protein>
    <submittedName>
        <fullName evidence="1">Uncharacterized protein</fullName>
    </submittedName>
</protein>
<dbReference type="Proteomes" id="UP000760472">
    <property type="component" value="Unassembled WGS sequence"/>
</dbReference>